<sequence length="260" mass="27700">MVMELKLEGTVVVSGGDRGIGLAISRDCAKAGANVAILYHSHPDAPKNADEISKEFGVKTKAYQCDVSDENAVNQTILAAEKELGSITALAANAGVSVAKPAVELTSEDFHKVFGVNLLGVFNVAKAVARHWIQNGYKKGAVVVTSSMSADIYNSQGLNEPITQLFYNSSKGAVTNMVKGLAAEWAQHGFRVNAVEPGYCDTDMVKGGDPKVLDFQKKSVPLGRFSENYEQSSAAVFLLSDLASYITGSRIRPDGGFTVY</sequence>
<proteinExistence type="inferred from homology"/>
<accession>A0AAJ5YWC6</accession>
<dbReference type="PROSITE" id="PS00061">
    <property type="entry name" value="ADH_SHORT"/>
    <property type="match status" value="1"/>
</dbReference>
<dbReference type="Pfam" id="PF13561">
    <property type="entry name" value="adh_short_C2"/>
    <property type="match status" value="1"/>
</dbReference>
<dbReference type="InterPro" id="IPR036291">
    <property type="entry name" value="NAD(P)-bd_dom_sf"/>
</dbReference>
<dbReference type="EMBL" id="CP119943">
    <property type="protein sequence ID" value="WFC98812.1"/>
    <property type="molecule type" value="Genomic_DNA"/>
</dbReference>
<organism evidence="4 5">
    <name type="scientific">Malassezia yamatoensis</name>
    <dbReference type="NCBI Taxonomy" id="253288"/>
    <lineage>
        <taxon>Eukaryota</taxon>
        <taxon>Fungi</taxon>
        <taxon>Dikarya</taxon>
        <taxon>Basidiomycota</taxon>
        <taxon>Ustilaginomycotina</taxon>
        <taxon>Malasseziomycetes</taxon>
        <taxon>Malasseziales</taxon>
        <taxon>Malasseziaceae</taxon>
        <taxon>Malassezia</taxon>
    </lineage>
</organism>
<evidence type="ECO:0000313" key="5">
    <source>
        <dbReference type="Proteomes" id="UP001219567"/>
    </source>
</evidence>
<dbReference type="AlphaFoldDB" id="A0AAJ5YWC6"/>
<keyword evidence="2" id="KW-0521">NADP</keyword>
<reference evidence="4 5" key="1">
    <citation type="submission" date="2023-03" db="EMBL/GenBank/DDBJ databases">
        <title>Mating type loci evolution in Malassezia.</title>
        <authorList>
            <person name="Coelho M.A."/>
        </authorList>
    </citation>
    <scope>NUCLEOTIDE SEQUENCE [LARGE SCALE GENOMIC DNA]</scope>
    <source>
        <strain evidence="4 5">CBS 9725</strain>
    </source>
</reference>
<dbReference type="SUPFAM" id="SSF51735">
    <property type="entry name" value="NAD(P)-binding Rossmann-fold domains"/>
    <property type="match status" value="1"/>
</dbReference>
<evidence type="ECO:0000256" key="3">
    <source>
        <dbReference type="ARBA" id="ARBA00023002"/>
    </source>
</evidence>
<dbReference type="InterPro" id="IPR020904">
    <property type="entry name" value="Sc_DH/Rdtase_CS"/>
</dbReference>
<dbReference type="Gene3D" id="3.40.50.720">
    <property type="entry name" value="NAD(P)-binding Rossmann-like Domain"/>
    <property type="match status" value="1"/>
</dbReference>
<gene>
    <name evidence="4" type="ORF">MYAM1_001544</name>
</gene>
<keyword evidence="3 4" id="KW-0560">Oxidoreductase</keyword>
<evidence type="ECO:0000256" key="2">
    <source>
        <dbReference type="ARBA" id="ARBA00022857"/>
    </source>
</evidence>
<dbReference type="PRINTS" id="PR00080">
    <property type="entry name" value="SDRFAMILY"/>
</dbReference>
<evidence type="ECO:0000256" key="1">
    <source>
        <dbReference type="ARBA" id="ARBA00006484"/>
    </source>
</evidence>
<dbReference type="PRINTS" id="PR00081">
    <property type="entry name" value="GDHRDH"/>
</dbReference>
<protein>
    <submittedName>
        <fullName evidence="4">Sorbose reductase</fullName>
        <ecNumber evidence="4">1.1.1.289</ecNumber>
    </submittedName>
</protein>
<evidence type="ECO:0000313" key="4">
    <source>
        <dbReference type="EMBL" id="WFC98812.1"/>
    </source>
</evidence>
<dbReference type="Proteomes" id="UP001219567">
    <property type="component" value="Chromosome 1"/>
</dbReference>
<dbReference type="PANTHER" id="PTHR43008:SF6">
    <property type="entry name" value="NADP-DEPENDENT MANNITOL DEHYDROGENASE"/>
    <property type="match status" value="1"/>
</dbReference>
<comment type="similarity">
    <text evidence="1">Belongs to the short-chain dehydrogenases/reductases (SDR) family.</text>
</comment>
<dbReference type="GO" id="GO:0050664">
    <property type="term" value="F:oxidoreductase activity, acting on NAD(P)H, oxygen as acceptor"/>
    <property type="evidence" value="ECO:0007669"/>
    <property type="project" value="TreeGrafter"/>
</dbReference>
<dbReference type="FunFam" id="3.40.50.720:FF:000084">
    <property type="entry name" value="Short-chain dehydrogenase reductase"/>
    <property type="match status" value="1"/>
</dbReference>
<dbReference type="EC" id="1.1.1.289" evidence="4"/>
<dbReference type="GO" id="GO:0032115">
    <property type="term" value="F:sorbose reductase activity"/>
    <property type="evidence" value="ECO:0007669"/>
    <property type="project" value="UniProtKB-EC"/>
</dbReference>
<dbReference type="PANTHER" id="PTHR43008">
    <property type="entry name" value="BENZIL REDUCTASE"/>
    <property type="match status" value="1"/>
</dbReference>
<keyword evidence="5" id="KW-1185">Reference proteome</keyword>
<dbReference type="InterPro" id="IPR002347">
    <property type="entry name" value="SDR_fam"/>
</dbReference>
<name>A0AAJ5YWC6_9BASI</name>